<dbReference type="GO" id="GO:0004301">
    <property type="term" value="F:epoxide hydrolase activity"/>
    <property type="evidence" value="ECO:0007669"/>
    <property type="project" value="UniProtKB-EC"/>
</dbReference>
<evidence type="ECO:0000313" key="4">
    <source>
        <dbReference type="EMBL" id="CAD6559353.1"/>
    </source>
</evidence>
<comment type="caution">
    <text evidence="4">The sequence shown here is derived from an EMBL/GenBank/DDBJ whole genome shotgun (WGS) entry which is preliminary data.</text>
</comment>
<keyword evidence="1 4" id="KW-0378">Hydrolase</keyword>
<dbReference type="EC" id="3.3.2.10" evidence="4"/>
<feature type="domain" description="AB hydrolase-1" evidence="3">
    <location>
        <begin position="57"/>
        <end position="163"/>
    </location>
</feature>
<evidence type="ECO:0000313" key="5">
    <source>
        <dbReference type="Proteomes" id="UP000598032"/>
    </source>
</evidence>
<dbReference type="InterPro" id="IPR000073">
    <property type="entry name" value="AB_hydrolase_1"/>
</dbReference>
<feature type="compositionally biased region" description="Polar residues" evidence="2">
    <location>
        <begin position="1"/>
        <end position="11"/>
    </location>
</feature>
<evidence type="ECO:0000256" key="1">
    <source>
        <dbReference type="ARBA" id="ARBA00022801"/>
    </source>
</evidence>
<evidence type="ECO:0000259" key="3">
    <source>
        <dbReference type="Pfam" id="PF00561"/>
    </source>
</evidence>
<keyword evidence="5" id="KW-1185">Reference proteome</keyword>
<accession>A0ABM8P8S3</accession>
<name>A0ABM8P8S3_9BURK</name>
<reference evidence="4 5" key="1">
    <citation type="submission" date="2020-10" db="EMBL/GenBank/DDBJ databases">
        <authorList>
            <person name="Peeters C."/>
        </authorList>
    </citation>
    <scope>NUCLEOTIDE SEQUENCE [LARGE SCALE GENOMIC DNA]</scope>
    <source>
        <strain evidence="4 5">LMG 28140</strain>
    </source>
</reference>
<dbReference type="PANTHER" id="PTHR43329">
    <property type="entry name" value="EPOXIDE HYDROLASE"/>
    <property type="match status" value="1"/>
</dbReference>
<dbReference type="PRINTS" id="PR00412">
    <property type="entry name" value="EPOXHYDRLASE"/>
</dbReference>
<dbReference type="InterPro" id="IPR029058">
    <property type="entry name" value="AB_hydrolase_fold"/>
</dbReference>
<dbReference type="EMBL" id="CAJHCP010000024">
    <property type="protein sequence ID" value="CAD6559353.1"/>
    <property type="molecule type" value="Genomic_DNA"/>
</dbReference>
<gene>
    <name evidence="4" type="primary">ephA_2</name>
    <name evidence="4" type="ORF">LMG28140_06607</name>
</gene>
<protein>
    <submittedName>
        <fullName evidence="4">Epoxide hydrolase A</fullName>
        <ecNumber evidence="4">3.3.2.10</ecNumber>
    </submittedName>
</protein>
<dbReference type="Proteomes" id="UP000598032">
    <property type="component" value="Unassembled WGS sequence"/>
</dbReference>
<dbReference type="InterPro" id="IPR000639">
    <property type="entry name" value="Epox_hydrolase-like"/>
</dbReference>
<dbReference type="SUPFAM" id="SSF53474">
    <property type="entry name" value="alpha/beta-Hydrolases"/>
    <property type="match status" value="1"/>
</dbReference>
<evidence type="ECO:0000256" key="2">
    <source>
        <dbReference type="SAM" id="MobiDB-lite"/>
    </source>
</evidence>
<sequence>MPATSRSTASGTGHEVGATQSVIAGSDRPDAARLNVRTLVSPRHTTCYLEAGPDDGPLIIFLHGWPQIGLMWRAQIEAFASRGWRCIAPDMRGYGGSSAPADVGAYALMEIVGDMVELHDHLGARPAIWVGHDWGSPVAAALSAHHANRSRGVVLLSVPYFPDGFALRGLVPLIDRQLYPVDRYPNGQWDYFRFYQTHFDQTVSDFEADIPATLASIYRRGNPASVGMVSPTASITQNGGRYGSSHRAPPTAFDPALWPSADFDTLVGAFRHSGFRPANAWYLNDTANIAYAHSAPDDGRLGQPVLFVIGEWDPICDINRGRLGDPMRDACGDLCVTNLAAGHWLPLECKNEIVEAIVSWLGSKRL</sequence>
<proteinExistence type="predicted"/>
<feature type="region of interest" description="Disordered" evidence="2">
    <location>
        <begin position="1"/>
        <end position="24"/>
    </location>
</feature>
<organism evidence="4 5">
    <name type="scientific">Paraburkholderia metrosideri</name>
    <dbReference type="NCBI Taxonomy" id="580937"/>
    <lineage>
        <taxon>Bacteria</taxon>
        <taxon>Pseudomonadati</taxon>
        <taxon>Pseudomonadota</taxon>
        <taxon>Betaproteobacteria</taxon>
        <taxon>Burkholderiales</taxon>
        <taxon>Burkholderiaceae</taxon>
        <taxon>Paraburkholderia</taxon>
    </lineage>
</organism>
<dbReference type="Pfam" id="PF00561">
    <property type="entry name" value="Abhydrolase_1"/>
    <property type="match status" value="1"/>
</dbReference>
<dbReference type="Gene3D" id="3.40.50.1820">
    <property type="entry name" value="alpha/beta hydrolase"/>
    <property type="match status" value="1"/>
</dbReference>